<organism evidence="1 2">
    <name type="scientific">Arabis nemorensis</name>
    <dbReference type="NCBI Taxonomy" id="586526"/>
    <lineage>
        <taxon>Eukaryota</taxon>
        <taxon>Viridiplantae</taxon>
        <taxon>Streptophyta</taxon>
        <taxon>Embryophyta</taxon>
        <taxon>Tracheophyta</taxon>
        <taxon>Spermatophyta</taxon>
        <taxon>Magnoliopsida</taxon>
        <taxon>eudicotyledons</taxon>
        <taxon>Gunneridae</taxon>
        <taxon>Pentapetalae</taxon>
        <taxon>rosids</taxon>
        <taxon>malvids</taxon>
        <taxon>Brassicales</taxon>
        <taxon>Brassicaceae</taxon>
        <taxon>Arabideae</taxon>
        <taxon>Arabis</taxon>
    </lineage>
</organism>
<evidence type="ECO:0000313" key="1">
    <source>
        <dbReference type="EMBL" id="VVA96383.1"/>
    </source>
</evidence>
<dbReference type="InterPro" id="IPR039313">
    <property type="entry name" value="HIT4"/>
</dbReference>
<dbReference type="Gene3D" id="6.10.250.2770">
    <property type="match status" value="1"/>
</dbReference>
<comment type="caution">
    <text evidence="1">The sequence shown here is derived from an EMBL/GenBank/DDBJ whole genome shotgun (WGS) entry which is preliminary data.</text>
</comment>
<protein>
    <submittedName>
        <fullName evidence="1">Uncharacterized protein</fullName>
    </submittedName>
</protein>
<dbReference type="AlphaFoldDB" id="A0A565B4V1"/>
<accession>A0A565B4V1</accession>
<name>A0A565B4V1_9BRAS</name>
<evidence type="ECO:0000313" key="2">
    <source>
        <dbReference type="Proteomes" id="UP000489600"/>
    </source>
</evidence>
<gene>
    <name evidence="1" type="ORF">ANE_LOCUS6828</name>
</gene>
<proteinExistence type="predicted"/>
<keyword evidence="2" id="KW-1185">Reference proteome</keyword>
<dbReference type="GO" id="GO:1900034">
    <property type="term" value="P:regulation of cellular response to heat"/>
    <property type="evidence" value="ECO:0007669"/>
    <property type="project" value="InterPro"/>
</dbReference>
<dbReference type="OrthoDB" id="20554at2759"/>
<sequence>MRKGSNKTIGSKASPECAKPEKRNLQDLWKAALPIGTEWKRLDALYEHNWDFKHLEEALEEGGILYGKKVYVFVNTEPQLVLYKGVNKVVPVPTVVAIESPFPPSDKISIISVQREEEEIIPMKQMELEWAPYIPFEEREETQVDRMKYQIFIMACTQERATLRHLEEERSRKFDCCLPYFYDPFEEDELEQSTEVQILFPSEPPVVCLFDWDVDRLEVFVDDLIKDEELCAEQKDEFKEFVEEHVQAAKKARLEATAARMKAIEEMSEDAWQAFQSTKFYKFYPQPSPDFSGLLRVPMINRYYRDAHMKKTPANLTNIAMADARKPLAIIEGLDKTPTSVAKNLYSSKKDHKR</sequence>
<reference evidence="1" key="1">
    <citation type="submission" date="2019-07" db="EMBL/GenBank/DDBJ databases">
        <authorList>
            <person name="Dittberner H."/>
        </authorList>
    </citation>
    <scope>NUCLEOTIDE SEQUENCE [LARGE SCALE GENOMIC DNA]</scope>
</reference>
<dbReference type="PANTHER" id="PTHR33704:SF1">
    <property type="entry name" value="PROTEIN HEAT INTOLERANT 4-RELATED"/>
    <property type="match status" value="1"/>
</dbReference>
<dbReference type="PANTHER" id="PTHR33704">
    <property type="entry name" value="PROTEIN HEAT INTOLERANT 4-RELATED"/>
    <property type="match status" value="1"/>
</dbReference>
<dbReference type="Proteomes" id="UP000489600">
    <property type="component" value="Unassembled WGS sequence"/>
</dbReference>
<dbReference type="EMBL" id="CABITT030000003">
    <property type="protein sequence ID" value="VVA96383.1"/>
    <property type="molecule type" value="Genomic_DNA"/>
</dbReference>